<dbReference type="Gene3D" id="3.30.710.10">
    <property type="entry name" value="Potassium Channel Kv1.1, Chain A"/>
    <property type="match status" value="1"/>
</dbReference>
<dbReference type="PROSITE" id="PS50097">
    <property type="entry name" value="BTB"/>
    <property type="match status" value="1"/>
</dbReference>
<dbReference type="CDD" id="cd18186">
    <property type="entry name" value="BTB_POZ_ZBTB_KLHL-like"/>
    <property type="match status" value="1"/>
</dbReference>
<accession>A0A0B1TG17</accession>
<gene>
    <name evidence="2" type="ORF">OESDEN_03540</name>
</gene>
<dbReference type="Proteomes" id="UP000053660">
    <property type="component" value="Unassembled WGS sequence"/>
</dbReference>
<evidence type="ECO:0000313" key="3">
    <source>
        <dbReference type="Proteomes" id="UP000053660"/>
    </source>
</evidence>
<organism evidence="2 3">
    <name type="scientific">Oesophagostomum dentatum</name>
    <name type="common">Nodular worm</name>
    <dbReference type="NCBI Taxonomy" id="61180"/>
    <lineage>
        <taxon>Eukaryota</taxon>
        <taxon>Metazoa</taxon>
        <taxon>Ecdysozoa</taxon>
        <taxon>Nematoda</taxon>
        <taxon>Chromadorea</taxon>
        <taxon>Rhabditida</taxon>
        <taxon>Rhabditina</taxon>
        <taxon>Rhabditomorpha</taxon>
        <taxon>Strongyloidea</taxon>
        <taxon>Strongylidae</taxon>
        <taxon>Oesophagostomum</taxon>
    </lineage>
</organism>
<dbReference type="SMART" id="SM00225">
    <property type="entry name" value="BTB"/>
    <property type="match status" value="1"/>
</dbReference>
<proteinExistence type="predicted"/>
<name>A0A0B1TG17_OESDE</name>
<feature type="domain" description="BTB" evidence="1">
    <location>
        <begin position="8"/>
        <end position="65"/>
    </location>
</feature>
<reference evidence="2 3" key="1">
    <citation type="submission" date="2014-03" db="EMBL/GenBank/DDBJ databases">
        <title>Draft genome of the hookworm Oesophagostomum dentatum.</title>
        <authorList>
            <person name="Mitreva M."/>
        </authorList>
    </citation>
    <scope>NUCLEOTIDE SEQUENCE [LARGE SCALE GENOMIC DNA]</scope>
    <source>
        <strain evidence="2 3">OD-Hann</strain>
    </source>
</reference>
<dbReference type="SUPFAM" id="SSF54695">
    <property type="entry name" value="POZ domain"/>
    <property type="match status" value="1"/>
</dbReference>
<dbReference type="PANTHER" id="PTHR24413">
    <property type="entry name" value="SPECKLE-TYPE POZ PROTEIN"/>
    <property type="match status" value="1"/>
</dbReference>
<evidence type="ECO:0000259" key="1">
    <source>
        <dbReference type="PROSITE" id="PS50097"/>
    </source>
</evidence>
<dbReference type="EMBL" id="KN549651">
    <property type="protein sequence ID" value="KHJ96498.1"/>
    <property type="molecule type" value="Genomic_DNA"/>
</dbReference>
<dbReference type="InterPro" id="IPR000210">
    <property type="entry name" value="BTB/POZ_dom"/>
</dbReference>
<dbReference type="InterPro" id="IPR011333">
    <property type="entry name" value="SKP1/BTB/POZ_sf"/>
</dbReference>
<sequence>MLTSQRFADFVVVVEGREFNLHRCVLVAASQYFSAMLKDQTKEAAQGRVELKGISADVFDIIVRYTLRLMIDGLKSHCCAVLMRGVTVSNFALRLQISDFLDDDKLFRRLVAFLASNRKDVFANADWAELKDVHPKLATRVLEASWTYADTLLPFVKPQKRRRFGY</sequence>
<protein>
    <submittedName>
        <fullName evidence="2">BTB/POZ domain protein</fullName>
    </submittedName>
</protein>
<dbReference type="OrthoDB" id="409642at2759"/>
<dbReference type="Pfam" id="PF00651">
    <property type="entry name" value="BTB"/>
    <property type="match status" value="1"/>
</dbReference>
<dbReference type="AlphaFoldDB" id="A0A0B1TG17"/>
<evidence type="ECO:0000313" key="2">
    <source>
        <dbReference type="EMBL" id="KHJ96498.1"/>
    </source>
</evidence>
<dbReference type="Gene3D" id="1.25.40.420">
    <property type="match status" value="1"/>
</dbReference>
<keyword evidence="3" id="KW-1185">Reference proteome</keyword>